<dbReference type="GO" id="GO:0004719">
    <property type="term" value="F:protein-L-isoaspartate (D-aspartate) O-methyltransferase activity"/>
    <property type="evidence" value="ECO:0007669"/>
    <property type="project" value="UniProtKB-EC"/>
</dbReference>
<sequence length="393" mass="42190">MTGDESERRARSDWTALGRTLRERGVLTADWAPSFEAVPRAGFLPEVMWPYDMGSRTSAVCDRNADPARWYAAAATNVPITTQWDDGRHTGTAPGRVPTSSSSMPSVVMEMLAALDVRDGHRVLEIGTGTGWAAALLTHRLGGDRVVTVEVDATVAASARAALDRAGRHPTVLTGDGLLGHPDQGPYDRTVITAGLRQVPYALVEQTVPGGLIVMPWGSSLTTADRLVRLVVAEDGRTACGHLTTPVEFMKARSQRVQVDQGAYLPDGFPGGATASSTGLTASEAGFEEPWSHPFLTVAGLLVPDCLLLRDRRGDTVSVWLYGLTDRSWAAALLTDGVARSTVHQSDPRHLWDELTGAHRWWTGHGSPSAERFGITVTPEGGTAWLDDPVRTV</sequence>
<gene>
    <name evidence="13" type="ORF">AB852_27610</name>
</gene>
<evidence type="ECO:0000256" key="10">
    <source>
        <dbReference type="ARBA" id="ARBA00031323"/>
    </source>
</evidence>
<name>A0A1Q4V2G4_9ACTN</name>
<dbReference type="PANTHER" id="PTHR11579">
    <property type="entry name" value="PROTEIN-L-ISOASPARTATE O-METHYLTRANSFERASE"/>
    <property type="match status" value="1"/>
</dbReference>
<dbReference type="CDD" id="cd02440">
    <property type="entry name" value="AdoMet_MTases"/>
    <property type="match status" value="1"/>
</dbReference>
<dbReference type="InterPro" id="IPR029063">
    <property type="entry name" value="SAM-dependent_MTases_sf"/>
</dbReference>
<dbReference type="GO" id="GO:0032259">
    <property type="term" value="P:methylation"/>
    <property type="evidence" value="ECO:0007669"/>
    <property type="project" value="UniProtKB-KW"/>
</dbReference>
<dbReference type="SUPFAM" id="SSF53335">
    <property type="entry name" value="S-adenosyl-L-methionine-dependent methyltransferases"/>
    <property type="match status" value="1"/>
</dbReference>
<evidence type="ECO:0000256" key="12">
    <source>
        <dbReference type="SAM" id="MobiDB-lite"/>
    </source>
</evidence>
<keyword evidence="6 13" id="KW-0489">Methyltransferase</keyword>
<keyword evidence="8" id="KW-0949">S-adenosyl-L-methionine</keyword>
<evidence type="ECO:0000256" key="1">
    <source>
        <dbReference type="ARBA" id="ARBA00004496"/>
    </source>
</evidence>
<dbReference type="PANTHER" id="PTHR11579:SF0">
    <property type="entry name" value="PROTEIN-L-ISOASPARTATE(D-ASPARTATE) O-METHYLTRANSFERASE"/>
    <property type="match status" value="1"/>
</dbReference>
<evidence type="ECO:0000256" key="5">
    <source>
        <dbReference type="ARBA" id="ARBA00022490"/>
    </source>
</evidence>
<evidence type="ECO:0000256" key="3">
    <source>
        <dbReference type="ARBA" id="ARBA00011890"/>
    </source>
</evidence>
<proteinExistence type="inferred from homology"/>
<comment type="subcellular location">
    <subcellularLocation>
        <location evidence="1">Cytoplasm</location>
    </subcellularLocation>
</comment>
<organism evidence="13 14">
    <name type="scientific">Streptomyces uncialis</name>
    <dbReference type="NCBI Taxonomy" id="1048205"/>
    <lineage>
        <taxon>Bacteria</taxon>
        <taxon>Bacillati</taxon>
        <taxon>Actinomycetota</taxon>
        <taxon>Actinomycetes</taxon>
        <taxon>Kitasatosporales</taxon>
        <taxon>Streptomycetaceae</taxon>
        <taxon>Streptomyces</taxon>
    </lineage>
</organism>
<evidence type="ECO:0000256" key="8">
    <source>
        <dbReference type="ARBA" id="ARBA00022691"/>
    </source>
</evidence>
<comment type="caution">
    <text evidence="13">The sequence shown here is derived from an EMBL/GenBank/DDBJ whole genome shotgun (WGS) entry which is preliminary data.</text>
</comment>
<dbReference type="GO" id="GO:0005737">
    <property type="term" value="C:cytoplasm"/>
    <property type="evidence" value="ECO:0007669"/>
    <property type="project" value="UniProtKB-SubCell"/>
</dbReference>
<evidence type="ECO:0000313" key="13">
    <source>
        <dbReference type="EMBL" id="OKH92001.1"/>
    </source>
</evidence>
<evidence type="ECO:0000256" key="9">
    <source>
        <dbReference type="ARBA" id="ARBA00030757"/>
    </source>
</evidence>
<evidence type="ECO:0000256" key="6">
    <source>
        <dbReference type="ARBA" id="ARBA00022603"/>
    </source>
</evidence>
<protein>
    <recommendedName>
        <fullName evidence="4">Protein-L-isoaspartate O-methyltransferase</fullName>
        <ecNumber evidence="3">2.1.1.77</ecNumber>
    </recommendedName>
    <alternativeName>
        <fullName evidence="11">L-isoaspartyl protein carboxyl methyltransferase</fullName>
    </alternativeName>
    <alternativeName>
        <fullName evidence="9">Protein L-isoaspartyl methyltransferase</fullName>
    </alternativeName>
    <alternativeName>
        <fullName evidence="10">Protein-beta-aspartate methyltransferase</fullName>
    </alternativeName>
</protein>
<keyword evidence="5" id="KW-0963">Cytoplasm</keyword>
<evidence type="ECO:0000256" key="11">
    <source>
        <dbReference type="ARBA" id="ARBA00031350"/>
    </source>
</evidence>
<keyword evidence="7 13" id="KW-0808">Transferase</keyword>
<evidence type="ECO:0000313" key="14">
    <source>
        <dbReference type="Proteomes" id="UP000186455"/>
    </source>
</evidence>
<dbReference type="RefSeq" id="WP_073792989.1">
    <property type="nucleotide sequence ID" value="NZ_LFBV01000008.1"/>
</dbReference>
<comment type="similarity">
    <text evidence="2">Belongs to the methyltransferase superfamily. L-isoaspartyl/D-aspartyl protein methyltransferase family.</text>
</comment>
<reference evidence="13 14" key="1">
    <citation type="submission" date="2015-06" db="EMBL/GenBank/DDBJ databases">
        <title>Cloning and characterization of the uncialamcin biosynthetic gene cluster.</title>
        <authorList>
            <person name="Yan X."/>
            <person name="Huang T."/>
            <person name="Ge H."/>
            <person name="Shen B."/>
        </authorList>
    </citation>
    <scope>NUCLEOTIDE SEQUENCE [LARGE SCALE GENOMIC DNA]</scope>
    <source>
        <strain evidence="13 14">DCA2648</strain>
    </source>
</reference>
<dbReference type="EMBL" id="LFBV01000008">
    <property type="protein sequence ID" value="OKH92001.1"/>
    <property type="molecule type" value="Genomic_DNA"/>
</dbReference>
<evidence type="ECO:0000256" key="4">
    <source>
        <dbReference type="ARBA" id="ARBA00013346"/>
    </source>
</evidence>
<keyword evidence="14" id="KW-1185">Reference proteome</keyword>
<evidence type="ECO:0000256" key="2">
    <source>
        <dbReference type="ARBA" id="ARBA00005369"/>
    </source>
</evidence>
<dbReference type="STRING" id="1048205.AB852_27610"/>
<evidence type="ECO:0000256" key="7">
    <source>
        <dbReference type="ARBA" id="ARBA00022679"/>
    </source>
</evidence>
<dbReference type="InterPro" id="IPR000682">
    <property type="entry name" value="PCMT"/>
</dbReference>
<dbReference type="Proteomes" id="UP000186455">
    <property type="component" value="Unassembled WGS sequence"/>
</dbReference>
<dbReference type="EC" id="2.1.1.77" evidence="3"/>
<dbReference type="Gene3D" id="3.40.50.150">
    <property type="entry name" value="Vaccinia Virus protein VP39"/>
    <property type="match status" value="1"/>
</dbReference>
<dbReference type="Pfam" id="PF01135">
    <property type="entry name" value="PCMT"/>
    <property type="match status" value="1"/>
</dbReference>
<dbReference type="AlphaFoldDB" id="A0A1Q4V2G4"/>
<feature type="region of interest" description="Disordered" evidence="12">
    <location>
        <begin position="82"/>
        <end position="103"/>
    </location>
</feature>
<accession>A0A1Q4V2G4</accession>